<organism evidence="1 2">
    <name type="scientific">Bacillus pseudomycoides</name>
    <dbReference type="NCBI Taxonomy" id="64104"/>
    <lineage>
        <taxon>Bacteria</taxon>
        <taxon>Bacillati</taxon>
        <taxon>Bacillota</taxon>
        <taxon>Bacilli</taxon>
        <taxon>Bacillales</taxon>
        <taxon>Bacillaceae</taxon>
        <taxon>Bacillus</taxon>
        <taxon>Bacillus cereus group</taxon>
    </lineage>
</organism>
<evidence type="ECO:0008006" key="3">
    <source>
        <dbReference type="Google" id="ProtNLM"/>
    </source>
</evidence>
<protein>
    <recommendedName>
        <fullName evidence="3">4-aminobutyrate aminotransferase</fullName>
    </recommendedName>
</protein>
<accession>A0ABD6T2G0</accession>
<name>A0ABD6T2G0_9BACI</name>
<gene>
    <name evidence="1" type="ORF">COF81_29210</name>
</gene>
<reference evidence="1 2" key="1">
    <citation type="submission" date="2017-09" db="EMBL/GenBank/DDBJ databases">
        <title>Large-scale bioinformatics analysis of Bacillus genomes uncovers conserved roles of natural products in bacterial physiology.</title>
        <authorList>
            <consortium name="Agbiome Team Llc"/>
            <person name="Bleich R.M."/>
            <person name="Grubbs K.J."/>
            <person name="Santa Maria K.C."/>
            <person name="Allen S.E."/>
            <person name="Farag S."/>
            <person name="Shank E.A."/>
            <person name="Bowers A."/>
        </authorList>
    </citation>
    <scope>NUCLEOTIDE SEQUENCE [LARGE SCALE GENOMIC DNA]</scope>
    <source>
        <strain evidence="1 2">AFS037265</strain>
    </source>
</reference>
<dbReference type="SUPFAM" id="SSF53383">
    <property type="entry name" value="PLP-dependent transferases"/>
    <property type="match status" value="2"/>
</dbReference>
<sequence>MIQALKSNTLPGNYSQELHKRYQQAVPIGVYNLTPLYVQSAKEAMITDVDGNNFIDFAGGIGAMELVTDHVTKEPAKELTAQLIKEFWKNGLISIGAGIHDNVLRFLPPLVISNEEIDKGFEIINQAFEALCQNSKRSGE</sequence>
<evidence type="ECO:0000313" key="2">
    <source>
        <dbReference type="Proteomes" id="UP000221918"/>
    </source>
</evidence>
<proteinExistence type="predicted"/>
<evidence type="ECO:0000313" key="1">
    <source>
        <dbReference type="EMBL" id="PHE85518.1"/>
    </source>
</evidence>
<dbReference type="InterPro" id="IPR015422">
    <property type="entry name" value="PyrdxlP-dep_Trfase_small"/>
</dbReference>
<comment type="caution">
    <text evidence="1">The sequence shown here is derived from an EMBL/GenBank/DDBJ whole genome shotgun (WGS) entry which is preliminary data.</text>
</comment>
<dbReference type="AlphaFoldDB" id="A0ABD6T2G0"/>
<dbReference type="Proteomes" id="UP000221918">
    <property type="component" value="Unassembled WGS sequence"/>
</dbReference>
<dbReference type="InterPro" id="IPR050103">
    <property type="entry name" value="Class-III_PLP-dep_AT"/>
</dbReference>
<dbReference type="InterPro" id="IPR015424">
    <property type="entry name" value="PyrdxlP-dep_Trfase"/>
</dbReference>
<dbReference type="PANTHER" id="PTHR11986">
    <property type="entry name" value="AMINOTRANSFERASE CLASS III"/>
    <property type="match status" value="1"/>
</dbReference>
<dbReference type="EMBL" id="NUTL01000206">
    <property type="protein sequence ID" value="PHE85518.1"/>
    <property type="molecule type" value="Genomic_DNA"/>
</dbReference>
<dbReference type="Gene3D" id="3.90.1150.10">
    <property type="entry name" value="Aspartate Aminotransferase, domain 1"/>
    <property type="match status" value="2"/>
</dbReference>